<evidence type="ECO:0000256" key="5">
    <source>
        <dbReference type="ARBA" id="ARBA00023002"/>
    </source>
</evidence>
<dbReference type="PROSITE" id="PS00086">
    <property type="entry name" value="CYTOCHROME_P450"/>
    <property type="match status" value="1"/>
</dbReference>
<dbReference type="PANTHER" id="PTHR24292">
    <property type="entry name" value="CYTOCHROME P450"/>
    <property type="match status" value="1"/>
</dbReference>
<dbReference type="PANTHER" id="PTHR24292:SF102">
    <property type="entry name" value="CYTOCHROME P450 FAMILY-RELATED"/>
    <property type="match status" value="1"/>
</dbReference>
<evidence type="ECO:0000256" key="6">
    <source>
        <dbReference type="ARBA" id="ARBA00023004"/>
    </source>
</evidence>
<dbReference type="InterPro" id="IPR017972">
    <property type="entry name" value="Cyt_P450_CS"/>
</dbReference>
<dbReference type="GO" id="GO:0020037">
    <property type="term" value="F:heme binding"/>
    <property type="evidence" value="ECO:0007669"/>
    <property type="project" value="InterPro"/>
</dbReference>
<comment type="cofactor">
    <cofactor evidence="1 8">
        <name>heme</name>
        <dbReference type="ChEBI" id="CHEBI:30413"/>
    </cofactor>
</comment>
<keyword evidence="10" id="KW-1185">Reference proteome</keyword>
<protein>
    <submittedName>
        <fullName evidence="11">Cytochrome P450</fullName>
    </submittedName>
</protein>
<dbReference type="FunFam" id="1.10.630.10:FF:000182">
    <property type="entry name" value="Cytochrome P450 3A4"/>
    <property type="match status" value="1"/>
</dbReference>
<dbReference type="Pfam" id="PF00067">
    <property type="entry name" value="p450"/>
    <property type="match status" value="1"/>
</dbReference>
<reference evidence="11" key="2">
    <citation type="submission" date="2020-10" db="UniProtKB">
        <authorList>
            <consortium name="WormBaseParasite"/>
        </authorList>
    </citation>
    <scope>IDENTIFICATION</scope>
</reference>
<dbReference type="GO" id="GO:0004497">
    <property type="term" value="F:monooxygenase activity"/>
    <property type="evidence" value="ECO:0007669"/>
    <property type="project" value="UniProtKB-KW"/>
</dbReference>
<dbReference type="Proteomes" id="UP000492821">
    <property type="component" value="Unassembled WGS sequence"/>
</dbReference>
<reference evidence="10" key="1">
    <citation type="journal article" date="2013" name="Genetics">
        <title>The draft genome and transcriptome of Panagrellus redivivus are shaped by the harsh demands of a free-living lifestyle.</title>
        <authorList>
            <person name="Srinivasan J."/>
            <person name="Dillman A.R."/>
            <person name="Macchietto M.G."/>
            <person name="Heikkinen L."/>
            <person name="Lakso M."/>
            <person name="Fracchia K.M."/>
            <person name="Antoshechkin I."/>
            <person name="Mortazavi A."/>
            <person name="Wong G."/>
            <person name="Sternberg P.W."/>
        </authorList>
    </citation>
    <scope>NUCLEOTIDE SEQUENCE [LARGE SCALE GENOMIC DNA]</scope>
    <source>
        <strain evidence="10">MT8872</strain>
    </source>
</reference>
<keyword evidence="5 9" id="KW-0560">Oxidoreductase</keyword>
<dbReference type="SUPFAM" id="SSF48264">
    <property type="entry name" value="Cytochrome P450"/>
    <property type="match status" value="1"/>
</dbReference>
<evidence type="ECO:0000256" key="4">
    <source>
        <dbReference type="ARBA" id="ARBA00022723"/>
    </source>
</evidence>
<sequence length="503" mass="57145">MAFSIYRTSKKNATYWKDRGIDGPPSPKLFFNHLDDLLSYEKPSCFTLKEWTQKYGNTYGIYEGLRRVLVISDPDMVHEMFVKKFEYFHGRKNSVIFGNVDTSDRVHVFNARGARWKRLRTITTPSFSVSSLRRIYPIVEDACNVTTSFLDKAYAKNEAFNIHPYFHELTMDVICRVAMGQKGTLQFQNPDVELVKNVFLGFGASNIERYMYLAPSIAEYTLKILIAYNALTSAPIQRVFNKTGAAVRERIIQKEKGLGPPPGEHNDFIDVYAELIADKIQDGTFEKSGGKVIKHMTEDEIVGQCLVFLLAGFDTTANTLALTCWFLAKYPKIQDRLIEEIDDVCGDASKPISYDQLVELKYTDCVMKEVLRIHPIAPFAASRECMEPTTLGNIPIEKGTCVMTDVLTLHKDKSVWGDDADEFNPDRFFDFTPRMQNAFMGFGNGVRTCIGMRLAYIEEKLMLATMLRKYKIVAASETEEEVKIVGRAVLNPVAITVKLQSRN</sequence>
<keyword evidence="3 8" id="KW-0349">Heme</keyword>
<dbReference type="AlphaFoldDB" id="A0A7E4V4S3"/>
<accession>A0A7E4V4S3</accession>
<evidence type="ECO:0000313" key="11">
    <source>
        <dbReference type="WBParaSite" id="Pan_g16515.t1"/>
    </source>
</evidence>
<dbReference type="CDD" id="cd11055">
    <property type="entry name" value="CYP3A-like"/>
    <property type="match status" value="1"/>
</dbReference>
<evidence type="ECO:0000313" key="10">
    <source>
        <dbReference type="Proteomes" id="UP000492821"/>
    </source>
</evidence>
<evidence type="ECO:0000256" key="7">
    <source>
        <dbReference type="ARBA" id="ARBA00023033"/>
    </source>
</evidence>
<dbReference type="InterPro" id="IPR036396">
    <property type="entry name" value="Cyt_P450_sf"/>
</dbReference>
<dbReference type="Gene3D" id="1.10.630.10">
    <property type="entry name" value="Cytochrome P450"/>
    <property type="match status" value="1"/>
</dbReference>
<dbReference type="PRINTS" id="PR00463">
    <property type="entry name" value="EP450I"/>
</dbReference>
<dbReference type="InterPro" id="IPR002401">
    <property type="entry name" value="Cyt_P450_E_grp-I"/>
</dbReference>
<keyword evidence="4 8" id="KW-0479">Metal-binding</keyword>
<keyword evidence="6 8" id="KW-0408">Iron</keyword>
<dbReference type="InterPro" id="IPR001128">
    <property type="entry name" value="Cyt_P450"/>
</dbReference>
<keyword evidence="7 9" id="KW-0503">Monooxygenase</keyword>
<dbReference type="GO" id="GO:0005506">
    <property type="term" value="F:iron ion binding"/>
    <property type="evidence" value="ECO:0007669"/>
    <property type="project" value="InterPro"/>
</dbReference>
<evidence type="ECO:0000256" key="2">
    <source>
        <dbReference type="ARBA" id="ARBA00010617"/>
    </source>
</evidence>
<dbReference type="PRINTS" id="PR00385">
    <property type="entry name" value="P450"/>
</dbReference>
<evidence type="ECO:0000256" key="8">
    <source>
        <dbReference type="PIRSR" id="PIRSR602401-1"/>
    </source>
</evidence>
<comment type="similarity">
    <text evidence="2 9">Belongs to the cytochrome P450 family.</text>
</comment>
<evidence type="ECO:0000256" key="1">
    <source>
        <dbReference type="ARBA" id="ARBA00001971"/>
    </source>
</evidence>
<evidence type="ECO:0000256" key="9">
    <source>
        <dbReference type="RuleBase" id="RU000461"/>
    </source>
</evidence>
<organism evidence="10 11">
    <name type="scientific">Panagrellus redivivus</name>
    <name type="common">Microworm</name>
    <dbReference type="NCBI Taxonomy" id="6233"/>
    <lineage>
        <taxon>Eukaryota</taxon>
        <taxon>Metazoa</taxon>
        <taxon>Ecdysozoa</taxon>
        <taxon>Nematoda</taxon>
        <taxon>Chromadorea</taxon>
        <taxon>Rhabditida</taxon>
        <taxon>Tylenchina</taxon>
        <taxon>Panagrolaimomorpha</taxon>
        <taxon>Panagrolaimoidea</taxon>
        <taxon>Panagrolaimidae</taxon>
        <taxon>Panagrellus</taxon>
    </lineage>
</organism>
<dbReference type="InterPro" id="IPR050476">
    <property type="entry name" value="Insect_CytP450_Detox"/>
</dbReference>
<dbReference type="WBParaSite" id="Pan_g16515.t1">
    <property type="protein sequence ID" value="Pan_g16515.t1"/>
    <property type="gene ID" value="Pan_g16515"/>
</dbReference>
<evidence type="ECO:0000256" key="3">
    <source>
        <dbReference type="ARBA" id="ARBA00022617"/>
    </source>
</evidence>
<dbReference type="GO" id="GO:0016705">
    <property type="term" value="F:oxidoreductase activity, acting on paired donors, with incorporation or reduction of molecular oxygen"/>
    <property type="evidence" value="ECO:0007669"/>
    <property type="project" value="InterPro"/>
</dbReference>
<proteinExistence type="inferred from homology"/>
<name>A0A7E4V4S3_PANRE</name>
<feature type="binding site" description="axial binding residue" evidence="8">
    <location>
        <position position="449"/>
    </location>
    <ligand>
        <name>heme</name>
        <dbReference type="ChEBI" id="CHEBI:30413"/>
    </ligand>
    <ligandPart>
        <name>Fe</name>
        <dbReference type="ChEBI" id="CHEBI:18248"/>
    </ligandPart>
</feature>